<keyword evidence="3" id="KW-0378">Hydrolase</keyword>
<dbReference type="Pfam" id="PF01425">
    <property type="entry name" value="Amidase"/>
    <property type="match status" value="1"/>
</dbReference>
<evidence type="ECO:0000256" key="1">
    <source>
        <dbReference type="SAM" id="SignalP"/>
    </source>
</evidence>
<keyword evidence="1" id="KW-0732">Signal</keyword>
<dbReference type="InterPro" id="IPR023631">
    <property type="entry name" value="Amidase_dom"/>
</dbReference>
<evidence type="ECO:0000313" key="4">
    <source>
        <dbReference type="Proteomes" id="UP000664771"/>
    </source>
</evidence>
<protein>
    <submittedName>
        <fullName evidence="3">Amidase</fullName>
        <ecNumber evidence="3">3.5.1.4</ecNumber>
    </submittedName>
</protein>
<evidence type="ECO:0000313" key="3">
    <source>
        <dbReference type="EMBL" id="MBO1359140.1"/>
    </source>
</evidence>
<dbReference type="PANTHER" id="PTHR42678">
    <property type="entry name" value="AMIDASE"/>
    <property type="match status" value="1"/>
</dbReference>
<dbReference type="PANTHER" id="PTHR42678:SF34">
    <property type="entry name" value="OS04G0183300 PROTEIN"/>
    <property type="match status" value="1"/>
</dbReference>
<dbReference type="InterPro" id="IPR036928">
    <property type="entry name" value="AS_sf"/>
</dbReference>
<feature type="chain" id="PRO_5046937197" evidence="1">
    <location>
        <begin position="33"/>
        <end position="555"/>
    </location>
</feature>
<proteinExistence type="predicted"/>
<keyword evidence="4" id="KW-1185">Reference proteome</keyword>
<dbReference type="Gene3D" id="3.90.1300.10">
    <property type="entry name" value="Amidase signature (AS) domain"/>
    <property type="match status" value="1"/>
</dbReference>
<dbReference type="PROSITE" id="PS51257">
    <property type="entry name" value="PROKAR_LIPOPROTEIN"/>
    <property type="match status" value="1"/>
</dbReference>
<feature type="signal peptide" evidence="1">
    <location>
        <begin position="1"/>
        <end position="32"/>
    </location>
</feature>
<gene>
    <name evidence="3" type="ORF">J2D73_04925</name>
</gene>
<comment type="caution">
    <text evidence="3">The sequence shown here is derived from an EMBL/GenBank/DDBJ whole genome shotgun (WGS) entry which is preliminary data.</text>
</comment>
<dbReference type="Proteomes" id="UP000664771">
    <property type="component" value="Unassembled WGS sequence"/>
</dbReference>
<dbReference type="EMBL" id="JAFVMF010000004">
    <property type="protein sequence ID" value="MBO1359140.1"/>
    <property type="molecule type" value="Genomic_DNA"/>
</dbReference>
<evidence type="ECO:0000259" key="2">
    <source>
        <dbReference type="Pfam" id="PF01425"/>
    </source>
</evidence>
<reference evidence="3 4" key="1">
    <citation type="submission" date="2021-03" db="EMBL/GenBank/DDBJ databases">
        <title>The complete genome sequence of Acetobacter sacchari TBRC 11175.</title>
        <authorList>
            <person name="Charoenyingcharoen P."/>
            <person name="Yukphan P."/>
        </authorList>
    </citation>
    <scope>NUCLEOTIDE SEQUENCE [LARGE SCALE GENOMIC DNA]</scope>
    <source>
        <strain evidence="3 4">TBRC 11175</strain>
    </source>
</reference>
<accession>A0ABS3LTA5</accession>
<name>A0ABS3LTA5_9PROT</name>
<dbReference type="GO" id="GO:0004040">
    <property type="term" value="F:amidase activity"/>
    <property type="evidence" value="ECO:0007669"/>
    <property type="project" value="UniProtKB-EC"/>
</dbReference>
<dbReference type="NCBIfam" id="NF006006">
    <property type="entry name" value="PRK08137.1"/>
    <property type="match status" value="1"/>
</dbReference>
<feature type="domain" description="Amidase" evidence="2">
    <location>
        <begin position="93"/>
        <end position="532"/>
    </location>
</feature>
<organism evidence="3 4">
    <name type="scientific">Acetobacter sacchari</name>
    <dbReference type="NCBI Taxonomy" id="2661687"/>
    <lineage>
        <taxon>Bacteria</taxon>
        <taxon>Pseudomonadati</taxon>
        <taxon>Pseudomonadota</taxon>
        <taxon>Alphaproteobacteria</taxon>
        <taxon>Acetobacterales</taxon>
        <taxon>Acetobacteraceae</taxon>
        <taxon>Acetobacter</taxon>
    </lineage>
</organism>
<dbReference type="SUPFAM" id="SSF75304">
    <property type="entry name" value="Amidase signature (AS) enzymes"/>
    <property type="match status" value="1"/>
</dbReference>
<dbReference type="EC" id="3.5.1.4" evidence="3"/>
<sequence length="555" mass="57102">MRQVWKVRPAGCATKAVHVACVFVLASCAAPASRSVLDGAASGGDCALPLTVGASVHALEAGTATSASLTACAWTRVAMRDDPLRRDRYGLHAVLALDPTAQEQAAASDRRRRDGHLKGALDGVPVLLKDNIETQGALPTTAGSLALAANVSQRDSTVAAKLRAAGAVLLGKTNLSEWANFRSGDSISGWSGAGGLTRNAFDRNRSACGSSSGSAVAVAEGIVPAAIGTETDGSVTCPAALNGLVGLKPTLGLVSRRGVVPLAPSQDTPGPIAHTVADAALLLDVIAGSDPADSVTHDAESRGGRYVDAVNAAADRRMLQGVRLGVLHFAVGSDPRVAALFEQALERLRAAGAVLVEIKAIDLTDLRKKESVVLHSEFHAAIDTYLAHAPASVSSRSLADLISFNKAHVGEEMPYFGQDSFEKSLTANEDDAYRVSLLDARRLAGAEGIDAMLSAAHVEALLAPTTRVAWPIDLEEADPPGDGTGSATHLAAVSGYPHLTVPMGLAPQPGTAKGLPVGLSLVGAAWSDARLLALGVAYEQIRGAFPVAPETNEVR</sequence>